<feature type="transmembrane region" description="Helical" evidence="16">
    <location>
        <begin position="332"/>
        <end position="353"/>
    </location>
</feature>
<protein>
    <recommendedName>
        <fullName evidence="17">Amino acid transporter transmembrane domain-containing protein</fullName>
    </recommendedName>
</protein>
<evidence type="ECO:0000256" key="2">
    <source>
        <dbReference type="ARBA" id="ARBA00004155"/>
    </source>
</evidence>
<dbReference type="GO" id="GO:0046872">
    <property type="term" value="F:metal ion binding"/>
    <property type="evidence" value="ECO:0007669"/>
    <property type="project" value="UniProtKB-KW"/>
</dbReference>
<organism evidence="18 19">
    <name type="scientific">Pocillopora meandrina</name>
    <dbReference type="NCBI Taxonomy" id="46732"/>
    <lineage>
        <taxon>Eukaryota</taxon>
        <taxon>Metazoa</taxon>
        <taxon>Cnidaria</taxon>
        <taxon>Anthozoa</taxon>
        <taxon>Hexacorallia</taxon>
        <taxon>Scleractinia</taxon>
        <taxon>Astrocoeniina</taxon>
        <taxon>Pocilloporidae</taxon>
        <taxon>Pocillopora</taxon>
    </lineage>
</organism>
<dbReference type="PANTHER" id="PTHR22950">
    <property type="entry name" value="AMINO ACID TRANSPORTER"/>
    <property type="match status" value="1"/>
</dbReference>
<feature type="transmembrane region" description="Helical" evidence="16">
    <location>
        <begin position="365"/>
        <end position="382"/>
    </location>
</feature>
<dbReference type="Proteomes" id="UP001159428">
    <property type="component" value="Unassembled WGS sequence"/>
</dbReference>
<accession>A0AAU9WKK8</accession>
<evidence type="ECO:0000256" key="1">
    <source>
        <dbReference type="ARBA" id="ARBA00004107"/>
    </source>
</evidence>
<feature type="compositionally biased region" description="Polar residues" evidence="15">
    <location>
        <begin position="24"/>
        <end position="66"/>
    </location>
</feature>
<name>A0AAU9WKK8_9CNID</name>
<feature type="domain" description="Amino acid transporter transmembrane" evidence="17">
    <location>
        <begin position="131"/>
        <end position="239"/>
    </location>
</feature>
<keyword evidence="11" id="KW-1015">Disulfide bond</keyword>
<dbReference type="AlphaFoldDB" id="A0AAU9WKK8"/>
<feature type="transmembrane region" description="Helical" evidence="16">
    <location>
        <begin position="548"/>
        <end position="568"/>
    </location>
</feature>
<feature type="transmembrane region" description="Helical" evidence="16">
    <location>
        <begin position="512"/>
        <end position="536"/>
    </location>
</feature>
<evidence type="ECO:0000256" key="11">
    <source>
        <dbReference type="ARBA" id="ARBA00023157"/>
    </source>
</evidence>
<keyword evidence="19" id="KW-1185">Reference proteome</keyword>
<evidence type="ECO:0000256" key="6">
    <source>
        <dbReference type="ARBA" id="ARBA00022753"/>
    </source>
</evidence>
<keyword evidence="3" id="KW-0813">Transport</keyword>
<evidence type="ECO:0000256" key="15">
    <source>
        <dbReference type="SAM" id="MobiDB-lite"/>
    </source>
</evidence>
<keyword evidence="9" id="KW-0915">Sodium</keyword>
<dbReference type="Pfam" id="PF01490">
    <property type="entry name" value="Aa_trans"/>
    <property type="match status" value="2"/>
</dbReference>
<comment type="subcellular location">
    <subcellularLocation>
        <location evidence="1">Late endosome membrane</location>
        <topology evidence="1">Multi-pass membrane protein</topology>
    </subcellularLocation>
    <subcellularLocation>
        <location evidence="2">Lysosome membrane</location>
        <topology evidence="2">Multi-pass membrane protein</topology>
    </subcellularLocation>
</comment>
<evidence type="ECO:0000256" key="12">
    <source>
        <dbReference type="ARBA" id="ARBA00023180"/>
    </source>
</evidence>
<comment type="similarity">
    <text evidence="14">Belongs to the amino acid/polyamine transporter 2 family. SLC38A9 subfamily.</text>
</comment>
<keyword evidence="4 16" id="KW-0812">Transmembrane</keyword>
<keyword evidence="13" id="KW-0458">Lysosome</keyword>
<feature type="transmembrane region" description="Helical" evidence="16">
    <location>
        <begin position="403"/>
        <end position="425"/>
    </location>
</feature>
<evidence type="ECO:0000313" key="19">
    <source>
        <dbReference type="Proteomes" id="UP001159428"/>
    </source>
</evidence>
<feature type="transmembrane region" description="Helical" evidence="16">
    <location>
        <begin position="302"/>
        <end position="320"/>
    </location>
</feature>
<evidence type="ECO:0000256" key="5">
    <source>
        <dbReference type="ARBA" id="ARBA00022723"/>
    </source>
</evidence>
<feature type="transmembrane region" description="Helical" evidence="16">
    <location>
        <begin position="445"/>
        <end position="469"/>
    </location>
</feature>
<dbReference type="EMBL" id="CALNXJ010000015">
    <property type="protein sequence ID" value="CAH3116878.1"/>
    <property type="molecule type" value="Genomic_DNA"/>
</dbReference>
<keyword evidence="6" id="KW-0967">Endosome</keyword>
<feature type="transmembrane region" description="Helical" evidence="16">
    <location>
        <begin position="481"/>
        <end position="506"/>
    </location>
</feature>
<evidence type="ECO:0000256" key="10">
    <source>
        <dbReference type="ARBA" id="ARBA00023136"/>
    </source>
</evidence>
<keyword evidence="10 16" id="KW-0472">Membrane</keyword>
<dbReference type="GO" id="GO:0031902">
    <property type="term" value="C:late endosome membrane"/>
    <property type="evidence" value="ECO:0007669"/>
    <property type="project" value="UniProtKB-SubCell"/>
</dbReference>
<evidence type="ECO:0000256" key="8">
    <source>
        <dbReference type="ARBA" id="ARBA00022989"/>
    </source>
</evidence>
<dbReference type="GO" id="GO:0015179">
    <property type="term" value="F:L-amino acid transmembrane transporter activity"/>
    <property type="evidence" value="ECO:0007669"/>
    <property type="project" value="TreeGrafter"/>
</dbReference>
<dbReference type="GO" id="GO:0005765">
    <property type="term" value="C:lysosomal membrane"/>
    <property type="evidence" value="ECO:0007669"/>
    <property type="project" value="UniProtKB-SubCell"/>
</dbReference>
<evidence type="ECO:0000256" key="14">
    <source>
        <dbReference type="ARBA" id="ARBA00038442"/>
    </source>
</evidence>
<evidence type="ECO:0000313" key="18">
    <source>
        <dbReference type="EMBL" id="CAH3116878.1"/>
    </source>
</evidence>
<evidence type="ECO:0000256" key="13">
    <source>
        <dbReference type="ARBA" id="ARBA00023228"/>
    </source>
</evidence>
<keyword evidence="8 16" id="KW-1133">Transmembrane helix</keyword>
<comment type="caution">
    <text evidence="18">The sequence shown here is derived from an EMBL/GenBank/DDBJ whole genome shotgun (WGS) entry which is preliminary data.</text>
</comment>
<dbReference type="InterPro" id="IPR013057">
    <property type="entry name" value="AA_transpt_TM"/>
</dbReference>
<feature type="compositionally biased region" description="Basic and acidic residues" evidence="15">
    <location>
        <begin position="1"/>
        <end position="18"/>
    </location>
</feature>
<evidence type="ECO:0000256" key="3">
    <source>
        <dbReference type="ARBA" id="ARBA00022448"/>
    </source>
</evidence>
<evidence type="ECO:0000259" key="17">
    <source>
        <dbReference type="Pfam" id="PF01490"/>
    </source>
</evidence>
<feature type="domain" description="Amino acid transporter transmembrane" evidence="17">
    <location>
        <begin position="308"/>
        <end position="564"/>
    </location>
</feature>
<keyword evidence="12" id="KW-0325">Glycoprotein</keyword>
<evidence type="ECO:0000256" key="16">
    <source>
        <dbReference type="SAM" id="Phobius"/>
    </source>
</evidence>
<feature type="transmembrane region" description="Helical" evidence="16">
    <location>
        <begin position="212"/>
        <end position="233"/>
    </location>
</feature>
<feature type="transmembrane region" description="Helical" evidence="16">
    <location>
        <begin position="162"/>
        <end position="183"/>
    </location>
</feature>
<evidence type="ECO:0000256" key="9">
    <source>
        <dbReference type="ARBA" id="ARBA00023053"/>
    </source>
</evidence>
<proteinExistence type="inferred from homology"/>
<feature type="transmembrane region" description="Helical" evidence="16">
    <location>
        <begin position="134"/>
        <end position="156"/>
    </location>
</feature>
<dbReference type="PANTHER" id="PTHR22950:SF244">
    <property type="entry name" value="NEUTRAL AMINO ACID TRANSPORTER 9"/>
    <property type="match status" value="1"/>
</dbReference>
<evidence type="ECO:0000256" key="7">
    <source>
        <dbReference type="ARBA" id="ARBA00022970"/>
    </source>
</evidence>
<reference evidence="18 19" key="1">
    <citation type="submission" date="2022-05" db="EMBL/GenBank/DDBJ databases">
        <authorList>
            <consortium name="Genoscope - CEA"/>
            <person name="William W."/>
        </authorList>
    </citation>
    <scope>NUCLEOTIDE SEQUENCE [LARGE SCALE GENOMIC DNA]</scope>
</reference>
<gene>
    <name evidence="18" type="ORF">PMEA_00006677</name>
</gene>
<sequence>MEGERSEYTRDKVVDEKSPLLSEQGDSSNAVKDRSSALNSSRGLYDSNSTHDGSHTGSLNSESSNNFAKRKPFHYNTLRNPIVTPRDMDIAAKFNRYRYISRLSRHNVIIPRHILPPHLFLVIPKESNEKQSSLVTIFSIWNTMMGTSLLSIPWAIDQAGFALAIILLVVMAGLCLYSCHLIIRCAEETAKQGDILEFSDICKKYLGKPGEFIAILFSVAANAGGAIVFWVLMSSFLFYSGKYIHETVHHAYSVPTSRNITNGSFSPGHLEVLCPGGHSASASSANSLITADKTSFFKFWQLQHTVPLFLIAVLFPLCSVKSPTFFTKFNSLGTLSVAYIVVFIITKASIWGIHMDFKHDSIPMFKASFPALTGILTLAYFIHNCILSIMRNQENPKNNARDLSIAYFLVALTYIVVGLLFFISFPKEKSCIQEVLLDNLPAPDIMTFIARLFLLFQLTTVFPLIVYIIRVQLMLYFFNKTYPSFLHVFVLNLALIGACVLFAVVYPHVGNIIRYVGSLSGLAYNYSLPCIVHMLIQKQRGQLSWPSTVFHSCIVVFGVLNFMSQFFITG</sequence>
<feature type="region of interest" description="Disordered" evidence="15">
    <location>
        <begin position="1"/>
        <end position="66"/>
    </location>
</feature>
<evidence type="ECO:0000256" key="4">
    <source>
        <dbReference type="ARBA" id="ARBA00022692"/>
    </source>
</evidence>
<keyword evidence="5" id="KW-0479">Metal-binding</keyword>
<keyword evidence="7" id="KW-0029">Amino-acid transport</keyword>